<organism evidence="2 3">
    <name type="scientific">Quercus suber</name>
    <name type="common">Cork oak</name>
    <dbReference type="NCBI Taxonomy" id="58331"/>
    <lineage>
        <taxon>Eukaryota</taxon>
        <taxon>Viridiplantae</taxon>
        <taxon>Streptophyta</taxon>
        <taxon>Embryophyta</taxon>
        <taxon>Tracheophyta</taxon>
        <taxon>Spermatophyta</taxon>
        <taxon>Magnoliopsida</taxon>
        <taxon>eudicotyledons</taxon>
        <taxon>Gunneridae</taxon>
        <taxon>Pentapetalae</taxon>
        <taxon>rosids</taxon>
        <taxon>fabids</taxon>
        <taxon>Fagales</taxon>
        <taxon>Fagaceae</taxon>
        <taxon>Quercus</taxon>
    </lineage>
</organism>
<dbReference type="Pfam" id="PF03652">
    <property type="entry name" value="RuvX"/>
    <property type="match status" value="1"/>
</dbReference>
<dbReference type="EMBL" id="PKMF04000876">
    <property type="protein sequence ID" value="KAK7817551.1"/>
    <property type="molecule type" value="Genomic_DNA"/>
</dbReference>
<reference evidence="2" key="1">
    <citation type="submission" date="2017-12" db="EMBL/GenBank/DDBJ databases">
        <authorList>
            <person name="Barbosa P."/>
            <person name="Usie A."/>
            <person name="Ramos A.M."/>
        </authorList>
    </citation>
    <scope>NUCLEOTIDE SEQUENCE</scope>
    <source>
        <strain evidence="2">HL8</strain>
        <tissue evidence="2">Leaves</tissue>
    </source>
</reference>
<dbReference type="EMBL" id="PKMF04000876">
    <property type="protein sequence ID" value="KAK7817556.1"/>
    <property type="molecule type" value="Genomic_DNA"/>
</dbReference>
<gene>
    <name evidence="2" type="ORF">CFP56_042745</name>
    <name evidence="1" type="ORF">CFP56_042747</name>
</gene>
<keyword evidence="3" id="KW-1185">Reference proteome</keyword>
<dbReference type="InterPro" id="IPR005227">
    <property type="entry name" value="YqgF"/>
</dbReference>
<accession>A0AAW0ITQ9</accession>
<dbReference type="PANTHER" id="PTHR33317">
    <property type="entry name" value="POLYNUCLEOTIDYL TRANSFERASE, RIBONUCLEASE H-LIKE SUPERFAMILY PROTEIN"/>
    <property type="match status" value="1"/>
</dbReference>
<dbReference type="SUPFAM" id="SSF53098">
    <property type="entry name" value="Ribonuclease H-like"/>
    <property type="match status" value="1"/>
</dbReference>
<sequence>MAWQQQLGVGVGPLQPHFLSPNLTIHKPLNTPASLPLSSTKTRKYTPTLRAISLQQLPPNALHRKRDPNWRGGFSLGVDLGMSRTGLALSKGFSIRPLTDNETKKWAVFLNLRCGLVIPKLIFRGWRVYLQDEHGTTTEATDRMICMGLSRSTRQSKIDAYAAMMVLERYFSLAGQETELVLPKNLDLQEKLKTGPPRDIDFFPEEFEG</sequence>
<evidence type="ECO:0000313" key="3">
    <source>
        <dbReference type="Proteomes" id="UP000237347"/>
    </source>
</evidence>
<name>A0AAW0ITQ9_QUESU</name>
<dbReference type="Proteomes" id="UP000237347">
    <property type="component" value="Unassembled WGS sequence"/>
</dbReference>
<evidence type="ECO:0000313" key="1">
    <source>
        <dbReference type="EMBL" id="KAK7817551.1"/>
    </source>
</evidence>
<comment type="caution">
    <text evidence="2">The sequence shown here is derived from an EMBL/GenBank/DDBJ whole genome shotgun (WGS) entry which is preliminary data.</text>
</comment>
<evidence type="ECO:0000313" key="2">
    <source>
        <dbReference type="EMBL" id="KAK7817556.1"/>
    </source>
</evidence>
<dbReference type="PANTHER" id="PTHR33317:SF4">
    <property type="entry name" value="POLYNUCLEOTIDYL TRANSFERASE, RIBONUCLEASE H-LIKE SUPERFAMILY PROTEIN"/>
    <property type="match status" value="1"/>
</dbReference>
<reference evidence="2" key="3">
    <citation type="submission" date="2023-07" db="EMBL/GenBank/DDBJ databases">
        <title>An improved reference 1 genome and first organelle genomes of Quercus suber.</title>
        <authorList>
            <consortium name="Genosuber Consortium"/>
            <person name="Usie A."/>
            <person name="Serra O."/>
            <person name="Barros P."/>
        </authorList>
    </citation>
    <scope>NUCLEOTIDE SEQUENCE</scope>
    <source>
        <strain evidence="2">HL8</strain>
        <tissue evidence="2">Leaves</tissue>
    </source>
</reference>
<dbReference type="InterPro" id="IPR012337">
    <property type="entry name" value="RNaseH-like_sf"/>
</dbReference>
<protein>
    <recommendedName>
        <fullName evidence="4">YqgF/RNase H-like domain-containing protein</fullName>
    </recommendedName>
</protein>
<dbReference type="GO" id="GO:0000967">
    <property type="term" value="P:rRNA 5'-end processing"/>
    <property type="evidence" value="ECO:0007669"/>
    <property type="project" value="TreeGrafter"/>
</dbReference>
<dbReference type="InterPro" id="IPR037027">
    <property type="entry name" value="YqgF/RNaseH-like_dom_sf"/>
</dbReference>
<dbReference type="AlphaFoldDB" id="A0AAW0ITQ9"/>
<proteinExistence type="predicted"/>
<reference evidence="2 3" key="2">
    <citation type="journal article" date="2018" name="Sci. Data">
        <title>The draft genome sequence of cork oak.</title>
        <authorList>
            <person name="Ramos A.M."/>
            <person name="Usie A."/>
            <person name="Barbosa P."/>
            <person name="Barros P.M."/>
            <person name="Capote T."/>
            <person name="Chaves I."/>
            <person name="Simoes F."/>
            <person name="Abreu I."/>
            <person name="Carrasquinho I."/>
            <person name="Faro C."/>
            <person name="Guimaraes J.B."/>
            <person name="Mendonca D."/>
            <person name="Nobrega F."/>
            <person name="Rodrigues L."/>
            <person name="Saibo N.J.M."/>
            <person name="Varela M.C."/>
            <person name="Egas C."/>
            <person name="Matos J."/>
            <person name="Miguel C.M."/>
            <person name="Oliveira M.M."/>
            <person name="Ricardo C.P."/>
            <person name="Goncalves S."/>
        </authorList>
    </citation>
    <scope>NUCLEOTIDE SEQUENCE [LARGE SCALE GENOMIC DNA]</scope>
    <source>
        <strain evidence="3">cv. HL8</strain>
        <strain evidence="2">HL8</strain>
    </source>
</reference>
<evidence type="ECO:0008006" key="4">
    <source>
        <dbReference type="Google" id="ProtNLM"/>
    </source>
</evidence>
<dbReference type="Gene3D" id="3.30.420.140">
    <property type="entry name" value="YqgF/RNase H-like domain"/>
    <property type="match status" value="1"/>
</dbReference>